<dbReference type="GO" id="GO:0004169">
    <property type="term" value="F:dolichyl-phosphate-mannose-protein mannosyltransferase activity"/>
    <property type="evidence" value="ECO:0007669"/>
    <property type="project" value="UniProtKB-EC"/>
</dbReference>
<keyword evidence="2" id="KW-0328">Glycosyltransferase</keyword>
<organism evidence="2 3">
    <name type="scientific">Mucor velutinosus</name>
    <dbReference type="NCBI Taxonomy" id="708070"/>
    <lineage>
        <taxon>Eukaryota</taxon>
        <taxon>Fungi</taxon>
        <taxon>Fungi incertae sedis</taxon>
        <taxon>Mucoromycota</taxon>
        <taxon>Mucoromycotina</taxon>
        <taxon>Mucoromycetes</taxon>
        <taxon>Mucorales</taxon>
        <taxon>Mucorineae</taxon>
        <taxon>Mucoraceae</taxon>
        <taxon>Mucor</taxon>
    </lineage>
</organism>
<dbReference type="GeneID" id="89955739"/>
<dbReference type="Pfam" id="PF13358">
    <property type="entry name" value="DDE_3"/>
    <property type="match status" value="1"/>
</dbReference>
<dbReference type="InterPro" id="IPR036397">
    <property type="entry name" value="RNaseH_sf"/>
</dbReference>
<dbReference type="EC" id="2.4.1.109" evidence="2"/>
<keyword evidence="3" id="KW-1185">Reference proteome</keyword>
<dbReference type="GO" id="GO:0003676">
    <property type="term" value="F:nucleic acid binding"/>
    <property type="evidence" value="ECO:0007669"/>
    <property type="project" value="InterPro"/>
</dbReference>
<keyword evidence="2" id="KW-0808">Transferase</keyword>
<name>A0AAN7I424_9FUNG</name>
<feature type="domain" description="Tc1-like transposase DDE" evidence="1">
    <location>
        <begin position="25"/>
        <end position="84"/>
    </location>
</feature>
<dbReference type="EMBL" id="JASEJX010000004">
    <property type="protein sequence ID" value="KAK4521438.1"/>
    <property type="molecule type" value="Genomic_DNA"/>
</dbReference>
<evidence type="ECO:0000313" key="3">
    <source>
        <dbReference type="Proteomes" id="UP001304243"/>
    </source>
</evidence>
<proteinExistence type="predicted"/>
<comment type="caution">
    <text evidence="2">The sequence shown here is derived from an EMBL/GenBank/DDBJ whole genome shotgun (WGS) entry which is preliminary data.</text>
</comment>
<dbReference type="AlphaFoldDB" id="A0AAN7I424"/>
<evidence type="ECO:0000259" key="1">
    <source>
        <dbReference type="Pfam" id="PF13358"/>
    </source>
</evidence>
<evidence type="ECO:0000313" key="2">
    <source>
        <dbReference type="EMBL" id="KAK4521438.1"/>
    </source>
</evidence>
<reference evidence="2 3" key="1">
    <citation type="submission" date="2022-11" db="EMBL/GenBank/DDBJ databases">
        <title>Mucor velutinosus strain NIH1002 WGS.</title>
        <authorList>
            <person name="Subramanian P."/>
            <person name="Mullikin J.C."/>
            <person name="Segre J.A."/>
            <person name="Zelazny A.M."/>
        </authorList>
    </citation>
    <scope>NUCLEOTIDE SEQUENCE [LARGE SCALE GENOMIC DNA]</scope>
    <source>
        <strain evidence="2 3">NIH1002</strain>
    </source>
</reference>
<dbReference type="RefSeq" id="XP_064688104.1">
    <property type="nucleotide sequence ID" value="XM_064831236.1"/>
</dbReference>
<gene>
    <name evidence="2" type="primary">PMT2_2</name>
    <name evidence="2" type="ORF">ATC70_012053</name>
</gene>
<sequence length="136" mass="16274">MDKAFYKEILQDELEQTIAFSVEKLGFSREQVIFQQDNDPKHTSNLVKDYLQEQSYQVMEWPRQSPDLIPIENMWALLKRRLNEYETATKGMNELYERVTEICYDQMKPEECQKVIESMPRRIAAVIKAKGKWTKY</sequence>
<dbReference type="Gene3D" id="3.30.420.10">
    <property type="entry name" value="Ribonuclease H-like superfamily/Ribonuclease H"/>
    <property type="match status" value="1"/>
</dbReference>
<dbReference type="InterPro" id="IPR038717">
    <property type="entry name" value="Tc1-like_DDE_dom"/>
</dbReference>
<protein>
    <submittedName>
        <fullName evidence="2">Protein O-mannosyltransferase 2</fullName>
        <ecNumber evidence="2">2.4.1.109</ecNumber>
    </submittedName>
</protein>
<accession>A0AAN7I424</accession>
<dbReference type="Proteomes" id="UP001304243">
    <property type="component" value="Unassembled WGS sequence"/>
</dbReference>